<accession>A0A369BWV8</accession>
<evidence type="ECO:0000313" key="1">
    <source>
        <dbReference type="EMBL" id="RCX26172.1"/>
    </source>
</evidence>
<gene>
    <name evidence="1" type="ORF">DFQ59_11146</name>
</gene>
<keyword evidence="2" id="KW-1185">Reference proteome</keyword>
<name>A0A369BWV8_9GAMM</name>
<reference evidence="1 2" key="1">
    <citation type="submission" date="2018-07" db="EMBL/GenBank/DDBJ databases">
        <title>Genomic Encyclopedia of Type Strains, Phase IV (KMG-IV): sequencing the most valuable type-strain genomes for metagenomic binning, comparative biology and taxonomic classification.</title>
        <authorList>
            <person name="Goeker M."/>
        </authorList>
    </citation>
    <scope>NUCLEOTIDE SEQUENCE [LARGE SCALE GENOMIC DNA]</scope>
    <source>
        <strain evidence="1 2">DSM 26407</strain>
    </source>
</reference>
<dbReference type="AlphaFoldDB" id="A0A369BWV8"/>
<comment type="caution">
    <text evidence="1">The sequence shown here is derived from an EMBL/GenBank/DDBJ whole genome shotgun (WGS) entry which is preliminary data.</text>
</comment>
<proteinExistence type="predicted"/>
<sequence length="123" mass="13520">MIGRYWLGRPVAADYEVLLAGARDDRARALVELVYGQLLVARKRPGALAHLEAGFRLARPWLSAQEYLAVMRRHQQLGRLYPAAGTAPPRTLEALLIEALTIARLEGPAPRRSRPGNPADTTG</sequence>
<protein>
    <submittedName>
        <fullName evidence="1">Uncharacterized protein</fullName>
    </submittedName>
</protein>
<evidence type="ECO:0000313" key="2">
    <source>
        <dbReference type="Proteomes" id="UP000252707"/>
    </source>
</evidence>
<organism evidence="1 2">
    <name type="scientific">Thioalbus denitrificans</name>
    <dbReference type="NCBI Taxonomy" id="547122"/>
    <lineage>
        <taxon>Bacteria</taxon>
        <taxon>Pseudomonadati</taxon>
        <taxon>Pseudomonadota</taxon>
        <taxon>Gammaproteobacteria</taxon>
        <taxon>Chromatiales</taxon>
        <taxon>Ectothiorhodospiraceae</taxon>
        <taxon>Thioalbus</taxon>
    </lineage>
</organism>
<dbReference type="Proteomes" id="UP000252707">
    <property type="component" value="Unassembled WGS sequence"/>
</dbReference>
<dbReference type="EMBL" id="QPJY01000011">
    <property type="protein sequence ID" value="RCX26172.1"/>
    <property type="molecule type" value="Genomic_DNA"/>
</dbReference>